<dbReference type="NCBIfam" id="TIGR02727">
    <property type="entry name" value="MTHFS_bact"/>
    <property type="match status" value="1"/>
</dbReference>
<dbReference type="GO" id="GO:0009396">
    <property type="term" value="P:folic acid-containing compound biosynthetic process"/>
    <property type="evidence" value="ECO:0007669"/>
    <property type="project" value="TreeGrafter"/>
</dbReference>
<comment type="cofactor">
    <cofactor evidence="2">
        <name>Mg(2+)</name>
        <dbReference type="ChEBI" id="CHEBI:18420"/>
    </cofactor>
</comment>
<dbReference type="Pfam" id="PF01812">
    <property type="entry name" value="5-FTHF_cyc-lig"/>
    <property type="match status" value="1"/>
</dbReference>
<dbReference type="InterPro" id="IPR024185">
    <property type="entry name" value="FTHF_cligase-like_sf"/>
</dbReference>
<protein>
    <recommendedName>
        <fullName evidence="2">5-formyltetrahydrofolate cyclo-ligase</fullName>
        <ecNumber evidence="2">6.3.3.2</ecNumber>
    </recommendedName>
</protein>
<gene>
    <name evidence="3" type="ordered locus">CA2559_02470</name>
</gene>
<evidence type="ECO:0000313" key="3">
    <source>
        <dbReference type="EMBL" id="EAP87583.1"/>
    </source>
</evidence>
<feature type="binding site" evidence="1">
    <location>
        <begin position="132"/>
        <end position="140"/>
    </location>
    <ligand>
        <name>ATP</name>
        <dbReference type="ChEBI" id="CHEBI:30616"/>
    </ligand>
</feature>
<sequence>MKKQKARTTNKLRRQNLSVETREELSMRIANKALQLHIWEHSFYHIFLAIETQAEINTEYLLHILNGKDKQVVIPKTDFKTRAMKSILLLDNTRLKLNAYNIPEPLDGIEITSEQIDVVFIPLLAFDKTGQRAGYGKGFYDAFLALCKPETIKIGLSFFEVEEEPFEDVLNTDIPLDYCVTPEKVYSF</sequence>
<keyword evidence="4" id="KW-1185">Reference proteome</keyword>
<dbReference type="KEGG" id="cat:CA2559_02470"/>
<keyword evidence="2" id="KW-0479">Metal-binding</keyword>
<feature type="binding site" evidence="1">
    <location>
        <position position="55"/>
    </location>
    <ligand>
        <name>substrate</name>
    </ligand>
</feature>
<dbReference type="GO" id="GO:0005524">
    <property type="term" value="F:ATP binding"/>
    <property type="evidence" value="ECO:0007669"/>
    <property type="project" value="UniProtKB-KW"/>
</dbReference>
<dbReference type="PANTHER" id="PTHR23407:SF11">
    <property type="entry name" value="CHROMOSOME UNDETERMINED SCAFFOLD_24, WHOLE GENOME SHOTGUN SEQUENCE"/>
    <property type="match status" value="1"/>
</dbReference>
<dbReference type="GO" id="GO:0030272">
    <property type="term" value="F:5-formyltetrahydrofolate cyclo-ligase activity"/>
    <property type="evidence" value="ECO:0007669"/>
    <property type="project" value="UniProtKB-EC"/>
</dbReference>
<keyword evidence="2" id="KW-0460">Magnesium</keyword>
<dbReference type="PANTHER" id="PTHR23407">
    <property type="entry name" value="ATPASE INHIBITOR/5-FORMYLTETRAHYDROFOLATE CYCLO-LIGASE"/>
    <property type="match status" value="1"/>
</dbReference>
<keyword evidence="1 2" id="KW-0067">ATP-binding</keyword>
<keyword evidence="1 2" id="KW-0547">Nucleotide-binding</keyword>
<dbReference type="EMBL" id="CP002046">
    <property type="protein sequence ID" value="EAP87583.1"/>
    <property type="molecule type" value="Genomic_DNA"/>
</dbReference>
<dbReference type="Gene3D" id="3.40.50.10420">
    <property type="entry name" value="NagB/RpiA/CoA transferase-like"/>
    <property type="match status" value="1"/>
</dbReference>
<feature type="binding site" evidence="1">
    <location>
        <begin position="3"/>
        <end position="7"/>
    </location>
    <ligand>
        <name>ATP</name>
        <dbReference type="ChEBI" id="CHEBI:30616"/>
    </ligand>
</feature>
<keyword evidence="3" id="KW-0436">Ligase</keyword>
<dbReference type="STRING" id="216432.CA2559_02470"/>
<dbReference type="HOGENOM" id="CLU_066245_0_2_10"/>
<proteinExistence type="inferred from homology"/>
<dbReference type="InterPro" id="IPR037171">
    <property type="entry name" value="NagB/RpiA_transferase-like"/>
</dbReference>
<dbReference type="AlphaFoldDB" id="A3U5R6"/>
<comment type="similarity">
    <text evidence="2">Belongs to the 5-formyltetrahydrofolate cyclo-ligase family.</text>
</comment>
<dbReference type="eggNOG" id="COG0212">
    <property type="taxonomic scope" value="Bacteria"/>
</dbReference>
<dbReference type="RefSeq" id="WP_013186261.1">
    <property type="nucleotide sequence ID" value="NC_014230.1"/>
</dbReference>
<dbReference type="GO" id="GO:0046872">
    <property type="term" value="F:metal ion binding"/>
    <property type="evidence" value="ECO:0007669"/>
    <property type="project" value="UniProtKB-KW"/>
</dbReference>
<dbReference type="SUPFAM" id="SSF100950">
    <property type="entry name" value="NagB/RpiA/CoA transferase-like"/>
    <property type="match status" value="1"/>
</dbReference>
<dbReference type="GO" id="GO:0035999">
    <property type="term" value="P:tetrahydrofolate interconversion"/>
    <property type="evidence" value="ECO:0007669"/>
    <property type="project" value="TreeGrafter"/>
</dbReference>
<accession>A3U5R6</accession>
<feature type="binding site" evidence="1">
    <location>
        <position position="50"/>
    </location>
    <ligand>
        <name>substrate</name>
    </ligand>
</feature>
<dbReference type="Proteomes" id="UP000002297">
    <property type="component" value="Chromosome"/>
</dbReference>
<name>A3U5R6_CROAH</name>
<evidence type="ECO:0000256" key="1">
    <source>
        <dbReference type="PIRSR" id="PIRSR006806-1"/>
    </source>
</evidence>
<dbReference type="PIRSF" id="PIRSF006806">
    <property type="entry name" value="FTHF_cligase"/>
    <property type="match status" value="1"/>
</dbReference>
<evidence type="ECO:0000256" key="2">
    <source>
        <dbReference type="RuleBase" id="RU361279"/>
    </source>
</evidence>
<dbReference type="EC" id="6.3.3.2" evidence="2"/>
<evidence type="ECO:0000313" key="4">
    <source>
        <dbReference type="Proteomes" id="UP000002297"/>
    </source>
</evidence>
<reference evidence="3 4" key="1">
    <citation type="journal article" date="2010" name="J. Bacteriol.">
        <title>The complete genome sequence of Croceibacter atlanticus HTCC2559T.</title>
        <authorList>
            <person name="Oh H.M."/>
            <person name="Kang I."/>
            <person name="Ferriera S."/>
            <person name="Giovannoni S.J."/>
            <person name="Cho J.C."/>
        </authorList>
    </citation>
    <scope>NUCLEOTIDE SEQUENCE [LARGE SCALE GENOMIC DNA]</scope>
    <source>
        <strain evidence="4">ATCC BAA-628 / HTCC2559 / KCTC 12090</strain>
    </source>
</reference>
<organism evidence="3 4">
    <name type="scientific">Croceibacter atlanticus (strain ATCC BAA-628 / JCM 21780 / CIP 108009 / IAM 15332 / KCTC 12090 / HTCC2559)</name>
    <dbReference type="NCBI Taxonomy" id="216432"/>
    <lineage>
        <taxon>Bacteria</taxon>
        <taxon>Pseudomonadati</taxon>
        <taxon>Bacteroidota</taxon>
        <taxon>Flavobacteriia</taxon>
        <taxon>Flavobacteriales</taxon>
        <taxon>Flavobacteriaceae</taxon>
        <taxon>Croceibacter</taxon>
    </lineage>
</organism>
<comment type="catalytic activity">
    <reaction evidence="2">
        <text>(6S)-5-formyl-5,6,7,8-tetrahydrofolate + ATP = (6R)-5,10-methenyltetrahydrofolate + ADP + phosphate</text>
        <dbReference type="Rhea" id="RHEA:10488"/>
        <dbReference type="ChEBI" id="CHEBI:30616"/>
        <dbReference type="ChEBI" id="CHEBI:43474"/>
        <dbReference type="ChEBI" id="CHEBI:57455"/>
        <dbReference type="ChEBI" id="CHEBI:57457"/>
        <dbReference type="ChEBI" id="CHEBI:456216"/>
        <dbReference type="EC" id="6.3.3.2"/>
    </reaction>
</comment>
<dbReference type="GeneID" id="89452288"/>
<dbReference type="InterPro" id="IPR002698">
    <property type="entry name" value="FTHF_cligase"/>
</dbReference>
<dbReference type="OrthoDB" id="9801938at2"/>